<dbReference type="SUPFAM" id="SSF50621">
    <property type="entry name" value="Alanine racemase C-terminal domain-like"/>
    <property type="match status" value="1"/>
</dbReference>
<evidence type="ECO:0000256" key="3">
    <source>
        <dbReference type="PIRSR" id="PIRSR600183-50"/>
    </source>
</evidence>
<organism evidence="8 9">
    <name type="scientific">Streptomyces nodosus</name>
    <dbReference type="NCBI Taxonomy" id="40318"/>
    <lineage>
        <taxon>Bacteria</taxon>
        <taxon>Bacillati</taxon>
        <taxon>Actinomycetota</taxon>
        <taxon>Actinomycetes</taxon>
        <taxon>Kitasatosporales</taxon>
        <taxon>Streptomycetaceae</taxon>
        <taxon>Streptomyces</taxon>
    </lineage>
</organism>
<evidence type="ECO:0000256" key="5">
    <source>
        <dbReference type="SAM" id="MobiDB-lite"/>
    </source>
</evidence>
<evidence type="ECO:0000256" key="1">
    <source>
        <dbReference type="ARBA" id="ARBA00001933"/>
    </source>
</evidence>
<evidence type="ECO:0000313" key="8">
    <source>
        <dbReference type="EMBL" id="QEV39567.1"/>
    </source>
</evidence>
<dbReference type="InterPro" id="IPR022643">
    <property type="entry name" value="De-COase2_C"/>
</dbReference>
<dbReference type="InterPro" id="IPR000183">
    <property type="entry name" value="Orn/DAP/Arg_de-COase"/>
</dbReference>
<dbReference type="GO" id="GO:0008836">
    <property type="term" value="F:diaminopimelate decarboxylase activity"/>
    <property type="evidence" value="ECO:0007669"/>
    <property type="project" value="TreeGrafter"/>
</dbReference>
<dbReference type="SUPFAM" id="SSF51419">
    <property type="entry name" value="PLP-binding barrel"/>
    <property type="match status" value="1"/>
</dbReference>
<dbReference type="AlphaFoldDB" id="A0A5P2W5G5"/>
<feature type="modified residue" description="N6-(pyridoxal phosphate)lysine" evidence="3">
    <location>
        <position position="110"/>
    </location>
</feature>
<keyword evidence="2 3" id="KW-0663">Pyridoxal phosphate</keyword>
<reference evidence="8 9" key="1">
    <citation type="submission" date="2017-09" db="EMBL/GenBank/DDBJ databases">
        <title>Streptomyces genome completion.</title>
        <authorList>
            <person name="Lee N."/>
            <person name="Cho B.-K."/>
        </authorList>
    </citation>
    <scope>NUCLEOTIDE SEQUENCE [LARGE SCALE GENOMIC DNA]</scope>
    <source>
        <strain evidence="8 9">ATCC 14899</strain>
    </source>
</reference>
<dbReference type="PRINTS" id="PR01179">
    <property type="entry name" value="ODADCRBXLASE"/>
</dbReference>
<feature type="active site" description="Proton donor" evidence="3">
    <location>
        <position position="404"/>
    </location>
</feature>
<feature type="domain" description="Orn/DAP/Arg decarboxylase 2 C-terminal" evidence="6">
    <location>
        <begin position="337"/>
        <end position="431"/>
    </location>
</feature>
<comment type="similarity">
    <text evidence="4">Belongs to the Orn/Lys/Arg decarboxylase class-II family.</text>
</comment>
<dbReference type="Gene3D" id="2.40.37.10">
    <property type="entry name" value="Lyase, Ornithine Decarboxylase, Chain A, domain 1"/>
    <property type="match status" value="1"/>
</dbReference>
<gene>
    <name evidence="8" type="ORF">CP978_14265</name>
</gene>
<proteinExistence type="inferred from homology"/>
<sequence>MFGWGQGRTDGDCDGGFGRDARTGVVVETSDGHGGTGRTSGDGRPDDAGRVARRDTAVRAAVEQGLLGPDATVVGLLDVVGIRESAAALRAAFEAVVAPGTPVLHAFAVKATPLVPVLRLLREEGIGAEVASPGELALARAAGTAPEHIVLDAPAKTTAELREALKLGIAVNVDNPQELERLDGLMRTAKTSSPLGIRVNPQIGSGAIEALSTATATSKFGVALRDEGAREWLVRAYAERPWLTRLHAHSGSQGVPLSLMARGVAEIHELAEEINRRVGRRQIDTIDIGGGLPVNFASDATTPTHAQYARLLSEAVPALFGGRYGLVTEFGRSLLAKHGTVVARVEYAKRAGGRAVAVTHAGVQVATRTVYAPASWPLRIAAYDAQGRPKKGPHVVQDVAGPACFAGDLLAEGQALPLLEQGDHAAALDTGAYYFAHHYAYNSLARPGVYGYAPGTEGTRFAVVREPQTLDEIVAESGGGHTGALTEL</sequence>
<dbReference type="Proteomes" id="UP000325763">
    <property type="component" value="Chromosome"/>
</dbReference>
<dbReference type="InterPro" id="IPR022657">
    <property type="entry name" value="De-COase2_CS"/>
</dbReference>
<dbReference type="Pfam" id="PF02784">
    <property type="entry name" value="Orn_Arg_deC_N"/>
    <property type="match status" value="1"/>
</dbReference>
<dbReference type="PANTHER" id="PTHR43727:SF3">
    <property type="entry name" value="GROUP IV DECARBOXYLASE"/>
    <property type="match status" value="1"/>
</dbReference>
<dbReference type="PROSITE" id="PS00879">
    <property type="entry name" value="ODR_DC_2_2"/>
    <property type="match status" value="1"/>
</dbReference>
<dbReference type="InterPro" id="IPR029066">
    <property type="entry name" value="PLP-binding_barrel"/>
</dbReference>
<evidence type="ECO:0000256" key="4">
    <source>
        <dbReference type="RuleBase" id="RU003737"/>
    </source>
</evidence>
<evidence type="ECO:0000256" key="2">
    <source>
        <dbReference type="ARBA" id="ARBA00022898"/>
    </source>
</evidence>
<dbReference type="PANTHER" id="PTHR43727">
    <property type="entry name" value="DIAMINOPIMELATE DECARBOXYLASE"/>
    <property type="match status" value="1"/>
</dbReference>
<dbReference type="GO" id="GO:0009089">
    <property type="term" value="P:lysine biosynthetic process via diaminopimelate"/>
    <property type="evidence" value="ECO:0007669"/>
    <property type="project" value="TreeGrafter"/>
</dbReference>
<dbReference type="OrthoDB" id="9802241at2"/>
<feature type="compositionally biased region" description="Gly residues" evidence="5">
    <location>
        <begin position="1"/>
        <end position="16"/>
    </location>
</feature>
<dbReference type="InterPro" id="IPR022644">
    <property type="entry name" value="De-COase2_N"/>
</dbReference>
<accession>A0A5P2W5G5</accession>
<evidence type="ECO:0000313" key="9">
    <source>
        <dbReference type="Proteomes" id="UP000325763"/>
    </source>
</evidence>
<evidence type="ECO:0000259" key="6">
    <source>
        <dbReference type="Pfam" id="PF00278"/>
    </source>
</evidence>
<evidence type="ECO:0000259" key="7">
    <source>
        <dbReference type="Pfam" id="PF02784"/>
    </source>
</evidence>
<dbReference type="KEGG" id="snq:CP978_14265"/>
<dbReference type="Pfam" id="PF00278">
    <property type="entry name" value="Orn_DAP_Arg_deC"/>
    <property type="match status" value="1"/>
</dbReference>
<feature type="domain" description="Orn/DAP/Arg decarboxylase 2 N-terminal" evidence="7">
    <location>
        <begin position="102"/>
        <end position="335"/>
    </location>
</feature>
<feature type="region of interest" description="Disordered" evidence="5">
    <location>
        <begin position="1"/>
        <end position="20"/>
    </location>
</feature>
<dbReference type="EMBL" id="CP023747">
    <property type="protein sequence ID" value="QEV39567.1"/>
    <property type="molecule type" value="Genomic_DNA"/>
</dbReference>
<dbReference type="RefSeq" id="WP_079162144.1">
    <property type="nucleotide sequence ID" value="NZ_CP009313.1"/>
</dbReference>
<dbReference type="Gene3D" id="3.20.20.10">
    <property type="entry name" value="Alanine racemase"/>
    <property type="match status" value="1"/>
</dbReference>
<protein>
    <submittedName>
        <fullName evidence="8">Diaminopimelate decarboxylase</fullName>
    </submittedName>
</protein>
<feature type="region of interest" description="Disordered" evidence="5">
    <location>
        <begin position="27"/>
        <end position="49"/>
    </location>
</feature>
<dbReference type="InterPro" id="IPR009006">
    <property type="entry name" value="Ala_racemase/Decarboxylase_C"/>
</dbReference>
<comment type="cofactor">
    <cofactor evidence="1 3">
        <name>pyridoxal 5'-phosphate</name>
        <dbReference type="ChEBI" id="CHEBI:597326"/>
    </cofactor>
</comment>
<name>A0A5P2W5G5_9ACTN</name>